<proteinExistence type="predicted"/>
<dbReference type="InterPro" id="IPR001041">
    <property type="entry name" value="2Fe-2S_ferredoxin-type"/>
</dbReference>
<dbReference type="InterPro" id="IPR017896">
    <property type="entry name" value="4Fe4S_Fe-S-bd"/>
</dbReference>
<dbReference type="InterPro" id="IPR009010">
    <property type="entry name" value="Asp_de-COase-like_dom_sf"/>
</dbReference>
<dbReference type="GO" id="GO:0046872">
    <property type="term" value="F:metal ion binding"/>
    <property type="evidence" value="ECO:0007669"/>
    <property type="project" value="UniProtKB-KW"/>
</dbReference>
<evidence type="ECO:0000313" key="11">
    <source>
        <dbReference type="EMBL" id="CAI8010491.1"/>
    </source>
</evidence>
<dbReference type="CDD" id="cd00508">
    <property type="entry name" value="MopB_CT_Fdh-Nap-like"/>
    <property type="match status" value="1"/>
</dbReference>
<evidence type="ECO:0000256" key="6">
    <source>
        <dbReference type="ARBA" id="ARBA00023004"/>
    </source>
</evidence>
<dbReference type="Gene3D" id="3.40.228.10">
    <property type="entry name" value="Dimethylsulfoxide Reductase, domain 2"/>
    <property type="match status" value="1"/>
</dbReference>
<dbReference type="Pfam" id="PF00384">
    <property type="entry name" value="Molybdopterin"/>
    <property type="match status" value="1"/>
</dbReference>
<evidence type="ECO:0000259" key="10">
    <source>
        <dbReference type="PROSITE" id="PS51669"/>
    </source>
</evidence>
<dbReference type="InterPro" id="IPR041924">
    <property type="entry name" value="Formate_Dh-H_N"/>
</dbReference>
<evidence type="ECO:0000256" key="1">
    <source>
        <dbReference type="ARBA" id="ARBA00013888"/>
    </source>
</evidence>
<keyword evidence="3" id="KW-0479">Metal-binding</keyword>
<dbReference type="InterPro" id="IPR006656">
    <property type="entry name" value="Mopterin_OxRdtase"/>
</dbReference>
<accession>A0AA35RHN4</accession>
<dbReference type="PANTHER" id="PTHR43105:SF14">
    <property type="entry name" value="FORMATE DEHYDROGENASE H"/>
    <property type="match status" value="1"/>
</dbReference>
<dbReference type="Proteomes" id="UP001174909">
    <property type="component" value="Unassembled WGS sequence"/>
</dbReference>
<sequence>MTLSLTINDKTVEVLDGATVLDAVNASQTYLSQLCKDPDMKAIGACRTCLVQIEGTRGFPASCSVPARDGMVVRTDTADVERIRSGVLELTLAMLSSDAPAQSAVASAIRGEGEYGQLTRAAQHYGISGSRWQSRERQETDTSNPVFSIGMEACILCARCVNACQEEHQFIGAIDFLGAGNTGRIGAFMDKPLLESICTTCGQCLSVCPTGAIQAKTTISQSVAVDPHSLALSREERGEESGVNLKKSVSTTCPYCGVGCGIRVQVSDDDEIVAVEDDPDNRSSEGMLCVKGRFGTSFVHHPDRLTTPLIKENGEFREASWDEALDLIADKLVNYRDDNFGTLCSAKASNEDGYIQQKFARLIMQTNNIDHCTRLCHSPSVEAMLASLGSGATSNSYTDYENAGCLFVIGCDPTSNHPVAASRMRRAVVEHGAKLIVVNPRRIDMCDYADLWLRPYPGTDVALLNGIAKVVLDEGLVDEKFVANRTEGFEEWERVIHNYRPERVEEITGVSANDLRRAARMYARPPIPDKVPFAAASPTSVSPLPQGQGTGVRGYAGSCLIWGMGITQHTNGTPNAHGLLNLALVTGQLGFPGSGVSPLRGQNNVQGCGDAGCIPDNMPGYQGYRPEAMDKFEEAWGGQPLPGIRGLVITQIVQSIGEDFGVKAMYITGENPLLSEPDLNEAAEKIADVVLPATSFAEKDGTFTNSERRVQRIRKAVEPRGQSRPDWEIICDLGRRMCRKLGLPLEDQFTYRHPSEIFDEMARLTPIMSGISYDRLDKEGGIQWPCPTPDHPGTPYLYADSFPRGPRAMFLGYEQGPLSDERPNRRYPLILNTGRILYHWHGGTITRRVPGLLARSPELEVSINPADGEKFGITDGQEIRVTSRRGELTGKALYTDRMRAGEIFIPFVKLSESAANFLTNSAFDPDTMIPEYKVCAVRVESAE</sequence>
<dbReference type="GO" id="GO:0022904">
    <property type="term" value="P:respiratory electron transport chain"/>
    <property type="evidence" value="ECO:0007669"/>
    <property type="project" value="TreeGrafter"/>
</dbReference>
<dbReference type="InterPro" id="IPR036010">
    <property type="entry name" value="2Fe-2S_ferredoxin-like_sf"/>
</dbReference>
<dbReference type="GO" id="GO:0043546">
    <property type="term" value="F:molybdopterin cofactor binding"/>
    <property type="evidence" value="ECO:0007669"/>
    <property type="project" value="InterPro"/>
</dbReference>
<protein>
    <recommendedName>
        <fullName evidence="1">NADH-ubiquinone oxidoreductase 75 kDa subunit, mitochondrial</fullName>
    </recommendedName>
</protein>
<dbReference type="GO" id="GO:0003954">
    <property type="term" value="F:NADH dehydrogenase activity"/>
    <property type="evidence" value="ECO:0007669"/>
    <property type="project" value="TreeGrafter"/>
</dbReference>
<feature type="domain" description="2Fe-2S ferredoxin-type" evidence="8">
    <location>
        <begin position="1"/>
        <end position="79"/>
    </location>
</feature>
<dbReference type="GO" id="GO:0051539">
    <property type="term" value="F:4 iron, 4 sulfur cluster binding"/>
    <property type="evidence" value="ECO:0007669"/>
    <property type="project" value="UniProtKB-KW"/>
</dbReference>
<dbReference type="Pfam" id="PF04879">
    <property type="entry name" value="Molybdop_Fe4S4"/>
    <property type="match status" value="1"/>
</dbReference>
<dbReference type="Pfam" id="PF13510">
    <property type="entry name" value="Fer2_4"/>
    <property type="match status" value="1"/>
</dbReference>
<evidence type="ECO:0000256" key="2">
    <source>
        <dbReference type="ARBA" id="ARBA00022485"/>
    </source>
</evidence>
<dbReference type="InterPro" id="IPR027467">
    <property type="entry name" value="MopterinOxRdtase_cofactor_BS"/>
</dbReference>
<dbReference type="PROSITE" id="PS51669">
    <property type="entry name" value="4FE4S_MOW_BIS_MGD"/>
    <property type="match status" value="1"/>
</dbReference>
<evidence type="ECO:0000256" key="5">
    <source>
        <dbReference type="ARBA" id="ARBA00023002"/>
    </source>
</evidence>
<dbReference type="SUPFAM" id="SSF54862">
    <property type="entry name" value="4Fe-4S ferredoxins"/>
    <property type="match status" value="1"/>
</dbReference>
<dbReference type="InterPro" id="IPR017900">
    <property type="entry name" value="4Fe4S_Fe_S_CS"/>
</dbReference>
<evidence type="ECO:0000256" key="4">
    <source>
        <dbReference type="ARBA" id="ARBA00022737"/>
    </source>
</evidence>
<keyword evidence="4" id="KW-0677">Repeat</keyword>
<dbReference type="Pfam" id="PF12838">
    <property type="entry name" value="Fer4_7"/>
    <property type="match status" value="1"/>
</dbReference>
<keyword evidence="5" id="KW-0560">Oxidoreductase</keyword>
<evidence type="ECO:0000313" key="12">
    <source>
        <dbReference type="Proteomes" id="UP001174909"/>
    </source>
</evidence>
<dbReference type="SUPFAM" id="SSF54292">
    <property type="entry name" value="2Fe-2S ferredoxin-like"/>
    <property type="match status" value="1"/>
</dbReference>
<keyword evidence="6" id="KW-0408">Iron</keyword>
<evidence type="ECO:0000259" key="9">
    <source>
        <dbReference type="PROSITE" id="PS51379"/>
    </source>
</evidence>
<dbReference type="PROSITE" id="PS51379">
    <property type="entry name" value="4FE4S_FER_2"/>
    <property type="match status" value="1"/>
</dbReference>
<evidence type="ECO:0000256" key="7">
    <source>
        <dbReference type="ARBA" id="ARBA00023014"/>
    </source>
</evidence>
<comment type="caution">
    <text evidence="11">The sequence shown here is derived from an EMBL/GenBank/DDBJ whole genome shotgun (WGS) entry which is preliminary data.</text>
</comment>
<dbReference type="SUPFAM" id="SSF53706">
    <property type="entry name" value="Formate dehydrogenase/DMSO reductase, domains 1-3"/>
    <property type="match status" value="1"/>
</dbReference>
<dbReference type="InterPro" id="IPR050123">
    <property type="entry name" value="Prok_molybdopt-oxidoreductase"/>
</dbReference>
<dbReference type="Gene3D" id="3.30.200.210">
    <property type="match status" value="1"/>
</dbReference>
<dbReference type="SUPFAM" id="SSF50692">
    <property type="entry name" value="ADC-like"/>
    <property type="match status" value="1"/>
</dbReference>
<gene>
    <name evidence="11" type="ORF">GBAR_LOCUS6923</name>
</gene>
<keyword evidence="2" id="KW-0004">4Fe-4S</keyword>
<evidence type="ECO:0000259" key="8">
    <source>
        <dbReference type="PROSITE" id="PS51085"/>
    </source>
</evidence>
<reference evidence="11" key="1">
    <citation type="submission" date="2023-03" db="EMBL/GenBank/DDBJ databases">
        <authorList>
            <person name="Steffen K."/>
            <person name="Cardenas P."/>
        </authorList>
    </citation>
    <scope>NUCLEOTIDE SEQUENCE</scope>
</reference>
<dbReference type="EMBL" id="CASHTH010001038">
    <property type="protein sequence ID" value="CAI8010491.1"/>
    <property type="molecule type" value="Genomic_DNA"/>
</dbReference>
<dbReference type="Pfam" id="PF01568">
    <property type="entry name" value="Molydop_binding"/>
    <property type="match status" value="1"/>
</dbReference>
<keyword evidence="7" id="KW-0411">Iron-sulfur</keyword>
<keyword evidence="12" id="KW-1185">Reference proteome</keyword>
<dbReference type="Gene3D" id="3.40.50.740">
    <property type="match status" value="1"/>
</dbReference>
<dbReference type="SMART" id="SM00926">
    <property type="entry name" value="Molybdop_Fe4S4"/>
    <property type="match status" value="1"/>
</dbReference>
<dbReference type="Gene3D" id="2.40.40.20">
    <property type="match status" value="1"/>
</dbReference>
<dbReference type="Gene3D" id="3.10.20.740">
    <property type="match status" value="1"/>
</dbReference>
<dbReference type="CDD" id="cd02753">
    <property type="entry name" value="MopB_Formate-Dh-H"/>
    <property type="match status" value="1"/>
</dbReference>
<dbReference type="PROSITE" id="PS00198">
    <property type="entry name" value="4FE4S_FER_1"/>
    <property type="match status" value="1"/>
</dbReference>
<dbReference type="FunFam" id="3.30.70.20:FF:000035">
    <property type="entry name" value="Iron hydrogenase 1"/>
    <property type="match status" value="1"/>
</dbReference>
<feature type="domain" description="4Fe-4S ferredoxin-type" evidence="9">
    <location>
        <begin position="190"/>
        <end position="218"/>
    </location>
</feature>
<dbReference type="PROSITE" id="PS51085">
    <property type="entry name" value="2FE2S_FER_2"/>
    <property type="match status" value="1"/>
</dbReference>
<dbReference type="PROSITE" id="PS00551">
    <property type="entry name" value="MOLYBDOPTERIN_PROK_1"/>
    <property type="match status" value="1"/>
</dbReference>
<evidence type="ECO:0000256" key="3">
    <source>
        <dbReference type="ARBA" id="ARBA00022723"/>
    </source>
</evidence>
<dbReference type="PANTHER" id="PTHR43105">
    <property type="entry name" value="RESPIRATORY NITRATE REDUCTASE"/>
    <property type="match status" value="1"/>
</dbReference>
<dbReference type="AlphaFoldDB" id="A0AA35RHN4"/>
<feature type="domain" description="4Fe-4S Mo/W bis-MGD-type" evidence="10">
    <location>
        <begin position="246"/>
        <end position="303"/>
    </location>
</feature>
<dbReference type="CDD" id="cd00207">
    <property type="entry name" value="fer2"/>
    <property type="match status" value="1"/>
</dbReference>
<organism evidence="11 12">
    <name type="scientific">Geodia barretti</name>
    <name type="common">Barrett's horny sponge</name>
    <dbReference type="NCBI Taxonomy" id="519541"/>
    <lineage>
        <taxon>Eukaryota</taxon>
        <taxon>Metazoa</taxon>
        <taxon>Porifera</taxon>
        <taxon>Demospongiae</taxon>
        <taxon>Heteroscleromorpha</taxon>
        <taxon>Tetractinellida</taxon>
        <taxon>Astrophorina</taxon>
        <taxon>Geodiidae</taxon>
        <taxon>Geodia</taxon>
    </lineage>
</organism>
<dbReference type="InterPro" id="IPR006963">
    <property type="entry name" value="Mopterin_OxRdtase_4Fe-4S_dom"/>
</dbReference>
<dbReference type="GO" id="GO:0016020">
    <property type="term" value="C:membrane"/>
    <property type="evidence" value="ECO:0007669"/>
    <property type="project" value="TreeGrafter"/>
</dbReference>
<name>A0AA35RHN4_GEOBA</name>
<dbReference type="PIRSF" id="PIRSF036643">
    <property type="entry name" value="FDH_alpha"/>
    <property type="match status" value="1"/>
</dbReference>
<dbReference type="Gene3D" id="3.30.70.20">
    <property type="match status" value="1"/>
</dbReference>
<dbReference type="InterPro" id="IPR006657">
    <property type="entry name" value="MoPterin_dinucl-bd_dom"/>
</dbReference>